<proteinExistence type="predicted"/>
<keyword evidence="2" id="KW-1185">Reference proteome</keyword>
<dbReference type="EMBL" id="JBHSNY010000021">
    <property type="protein sequence ID" value="MFC5639394.1"/>
    <property type="molecule type" value="Genomic_DNA"/>
</dbReference>
<evidence type="ECO:0000313" key="1">
    <source>
        <dbReference type="EMBL" id="MFC5639394.1"/>
    </source>
</evidence>
<dbReference type="RefSeq" id="WP_381031355.1">
    <property type="nucleotide sequence ID" value="NZ_JBHSNY010000021.1"/>
</dbReference>
<organism evidence="1 2">
    <name type="scientific">Streptomyces bullii</name>
    <dbReference type="NCBI Taxonomy" id="349910"/>
    <lineage>
        <taxon>Bacteria</taxon>
        <taxon>Bacillati</taxon>
        <taxon>Actinomycetota</taxon>
        <taxon>Actinomycetes</taxon>
        <taxon>Kitasatosporales</taxon>
        <taxon>Streptomycetaceae</taxon>
        <taxon>Streptomyces</taxon>
    </lineage>
</organism>
<accession>A0ABW0V3K2</accession>
<sequence length="40" mass="4316">MPRTPQTRHERLTLTGAALSGAVSGTVRAVITWLLEQLSP</sequence>
<evidence type="ECO:0000313" key="2">
    <source>
        <dbReference type="Proteomes" id="UP001596154"/>
    </source>
</evidence>
<comment type="caution">
    <text evidence="1">The sequence shown here is derived from an EMBL/GenBank/DDBJ whole genome shotgun (WGS) entry which is preliminary data.</text>
</comment>
<name>A0ABW0V3K2_9ACTN</name>
<dbReference type="Proteomes" id="UP001596154">
    <property type="component" value="Unassembled WGS sequence"/>
</dbReference>
<protein>
    <submittedName>
        <fullName evidence="1">Uncharacterized protein</fullName>
    </submittedName>
</protein>
<gene>
    <name evidence="1" type="ORF">ACFPZJ_37845</name>
</gene>
<reference evidence="2" key="1">
    <citation type="journal article" date="2019" name="Int. J. Syst. Evol. Microbiol.">
        <title>The Global Catalogue of Microorganisms (GCM) 10K type strain sequencing project: providing services to taxonomists for standard genome sequencing and annotation.</title>
        <authorList>
            <consortium name="The Broad Institute Genomics Platform"/>
            <consortium name="The Broad Institute Genome Sequencing Center for Infectious Disease"/>
            <person name="Wu L."/>
            <person name="Ma J."/>
        </authorList>
    </citation>
    <scope>NUCLEOTIDE SEQUENCE [LARGE SCALE GENOMIC DNA]</scope>
    <source>
        <strain evidence="2">CGMCC 4.7248</strain>
    </source>
</reference>